<dbReference type="InterPro" id="IPR024411">
    <property type="entry name" value="Tail_terminator_phage"/>
</dbReference>
<organism evidence="1">
    <name type="scientific">Siphoviridae sp. ct9UA16</name>
    <dbReference type="NCBI Taxonomy" id="2827793"/>
    <lineage>
        <taxon>Viruses</taxon>
        <taxon>Duplodnaviria</taxon>
        <taxon>Heunggongvirae</taxon>
        <taxon>Uroviricota</taxon>
        <taxon>Caudoviricetes</taxon>
    </lineage>
</organism>
<protein>
    <submittedName>
        <fullName evidence="1">Uncharacterized protein</fullName>
    </submittedName>
</protein>
<dbReference type="Pfam" id="PF12691">
    <property type="entry name" value="Phage_tail_terminator_6"/>
    <property type="match status" value="1"/>
</dbReference>
<dbReference type="EMBL" id="BK032859">
    <property type="protein sequence ID" value="DAF64398.1"/>
    <property type="molecule type" value="Genomic_DNA"/>
</dbReference>
<proteinExistence type="predicted"/>
<accession>A0A8S5TM66</accession>
<evidence type="ECO:0000313" key="1">
    <source>
        <dbReference type="EMBL" id="DAF64398.1"/>
    </source>
</evidence>
<reference evidence="1" key="1">
    <citation type="journal article" date="2021" name="Proc. Natl. Acad. Sci. U.S.A.">
        <title>A Catalog of Tens of Thousands of Viruses from Human Metagenomes Reveals Hidden Associations with Chronic Diseases.</title>
        <authorList>
            <person name="Tisza M.J."/>
            <person name="Buck C.B."/>
        </authorList>
    </citation>
    <scope>NUCLEOTIDE SEQUENCE</scope>
    <source>
        <strain evidence="1">Ct9UA16</strain>
    </source>
</reference>
<sequence length="129" mass="14794">MTLKVLKDFFKTAYSWTDIISIGKIDDDAERAICFYHSRVGSAKMQTVGGKVNRSYGMLSVTVLLRWTRNADAAENKAQSIYDFFDEKNFEIDGKRAFVISRYDGPIDLGTDGNGVYEYSFEFDVYYDK</sequence>
<name>A0A8S5TM66_9CAUD</name>